<dbReference type="PANTHER" id="PTHR41287:SF1">
    <property type="entry name" value="PROTEIN YMFN"/>
    <property type="match status" value="1"/>
</dbReference>
<sequence>MRAGPKKAVTAEPLDFSHLGPVGWKRVDAFAREYLLVPKGEGAKSPFRLRKWQLDIVRGLYPMRGQRPRQGLLSLPRGNGKTALAAVLGVYGLFADDVESAQVLVVASDERQAGHVFKAAARMVEMNPLLAEQVQVYQDRLYVPNTNSELRTLPATVDALQGWDPSLMIVDELHVVTEAVWDAVTSAAGKRRSSLTLAISTPADTPESIMWTLVEHGRADDDPAFFFREWAAPEGCAKDDEKAWKIANPALGDFKFVDAMRATMRTTREPAFRRYQLGQWVGQAESWLPWGQWDGCSDAGREVRDGERVVLAFDGSASGDSTALVGCTVGEDPHVFVVDVWENPGDRGWRVPREQVDTSVIAAFEKYDVVELAADPWGWRSELESWSKKFGERRVVEYNTAYAGRMAPATDRLYQATATQAMTHDGDSRMAAHVANCKAKSTSQGDLVTKDKRGSPRKIDAAVAGIVAFDRAAFHSNKTTRKRVVSFR</sequence>
<comment type="caution">
    <text evidence="3">The sequence shown here is derived from an EMBL/GenBank/DDBJ whole genome shotgun (WGS) entry which is preliminary data.</text>
</comment>
<dbReference type="Pfam" id="PF20441">
    <property type="entry name" value="TerL_nuclease"/>
    <property type="match status" value="1"/>
</dbReference>
<dbReference type="InterPro" id="IPR046461">
    <property type="entry name" value="TerL_ATPase"/>
</dbReference>
<reference evidence="4" key="1">
    <citation type="journal article" date="2019" name="Int. J. Syst. Evol. Microbiol.">
        <title>The Global Catalogue of Microorganisms (GCM) 10K type strain sequencing project: providing services to taxonomists for standard genome sequencing and annotation.</title>
        <authorList>
            <consortium name="The Broad Institute Genomics Platform"/>
            <consortium name="The Broad Institute Genome Sequencing Center for Infectious Disease"/>
            <person name="Wu L."/>
            <person name="Ma J."/>
        </authorList>
    </citation>
    <scope>NUCLEOTIDE SEQUENCE [LARGE SCALE GENOMIC DNA]</scope>
    <source>
        <strain evidence="4">CCM 8653</strain>
    </source>
</reference>
<dbReference type="PANTHER" id="PTHR41287">
    <property type="match status" value="1"/>
</dbReference>
<dbReference type="InterPro" id="IPR005021">
    <property type="entry name" value="Terminase_largesu-like"/>
</dbReference>
<dbReference type="EMBL" id="BMDG01000004">
    <property type="protein sequence ID" value="GGI06998.1"/>
    <property type="molecule type" value="Genomic_DNA"/>
</dbReference>
<evidence type="ECO:0000313" key="3">
    <source>
        <dbReference type="EMBL" id="GGI06998.1"/>
    </source>
</evidence>
<dbReference type="Pfam" id="PF03354">
    <property type="entry name" value="TerL_ATPase"/>
    <property type="match status" value="1"/>
</dbReference>
<proteinExistence type="predicted"/>
<dbReference type="InterPro" id="IPR027417">
    <property type="entry name" value="P-loop_NTPase"/>
</dbReference>
<dbReference type="SUPFAM" id="SSF52540">
    <property type="entry name" value="P-loop containing nucleoside triphosphate hydrolases"/>
    <property type="match status" value="1"/>
</dbReference>
<dbReference type="RefSeq" id="WP_188522947.1">
    <property type="nucleotide sequence ID" value="NZ_BMDG01000004.1"/>
</dbReference>
<dbReference type="InterPro" id="IPR046462">
    <property type="entry name" value="TerL_nuclease"/>
</dbReference>
<accession>A0ABQ2B5C3</accession>
<organism evidence="3 4">
    <name type="scientific">Isoptericola cucumis</name>
    <dbReference type="NCBI Taxonomy" id="1776856"/>
    <lineage>
        <taxon>Bacteria</taxon>
        <taxon>Bacillati</taxon>
        <taxon>Actinomycetota</taxon>
        <taxon>Actinomycetes</taxon>
        <taxon>Micrococcales</taxon>
        <taxon>Promicromonosporaceae</taxon>
        <taxon>Isoptericola</taxon>
    </lineage>
</organism>
<gene>
    <name evidence="3" type="ORF">GCM10007368_13960</name>
</gene>
<dbReference type="Proteomes" id="UP000632535">
    <property type="component" value="Unassembled WGS sequence"/>
</dbReference>
<dbReference type="Gene3D" id="3.40.50.300">
    <property type="entry name" value="P-loop containing nucleotide triphosphate hydrolases"/>
    <property type="match status" value="1"/>
</dbReference>
<feature type="domain" description="Terminase large subunit-like endonuclease" evidence="2">
    <location>
        <begin position="364"/>
        <end position="475"/>
    </location>
</feature>
<evidence type="ECO:0000259" key="1">
    <source>
        <dbReference type="Pfam" id="PF03354"/>
    </source>
</evidence>
<feature type="domain" description="Terminase large subunit-like ATPase" evidence="1">
    <location>
        <begin position="52"/>
        <end position="212"/>
    </location>
</feature>
<keyword evidence="4" id="KW-1185">Reference proteome</keyword>
<protein>
    <submittedName>
        <fullName evidence="3">Terminase</fullName>
    </submittedName>
</protein>
<name>A0ABQ2B5C3_9MICO</name>
<evidence type="ECO:0000259" key="2">
    <source>
        <dbReference type="Pfam" id="PF20441"/>
    </source>
</evidence>
<evidence type="ECO:0000313" key="4">
    <source>
        <dbReference type="Proteomes" id="UP000632535"/>
    </source>
</evidence>